<dbReference type="PANTHER" id="PTHR21485:SF6">
    <property type="entry name" value="N-ACYLNEURAMINATE CYTIDYLYLTRANSFERASE-RELATED"/>
    <property type="match status" value="1"/>
</dbReference>
<gene>
    <name evidence="1" type="ORF">HG263_14605</name>
</gene>
<dbReference type="EMBL" id="JABBPG010000006">
    <property type="protein sequence ID" value="NOU51765.1"/>
    <property type="molecule type" value="Genomic_DNA"/>
</dbReference>
<dbReference type="RefSeq" id="WP_171626824.1">
    <property type="nucleotide sequence ID" value="NZ_JABBPG010000006.1"/>
</dbReference>
<keyword evidence="1" id="KW-0808">Transferase</keyword>
<dbReference type="GO" id="GO:0008781">
    <property type="term" value="F:N-acylneuraminate cytidylyltransferase activity"/>
    <property type="evidence" value="ECO:0007669"/>
    <property type="project" value="TreeGrafter"/>
</dbReference>
<dbReference type="InterPro" id="IPR029044">
    <property type="entry name" value="Nucleotide-diphossugar_trans"/>
</dbReference>
<dbReference type="AlphaFoldDB" id="A0A849VF26"/>
<protein>
    <submittedName>
        <fullName evidence="1">Acylneuraminate cytidylyltransferase family protein</fullName>
    </submittedName>
</protein>
<evidence type="ECO:0000313" key="1">
    <source>
        <dbReference type="EMBL" id="NOU51765.1"/>
    </source>
</evidence>
<sequence>MNIAIIPARSGSKGFRDKNIARLNGKTLIEYAIASAMSAKKIERVVISTDSASYEKIAVDAGAESFGLRSKSLSGDNSKTVDVVTNLLCQEQFANVENIVLLQPTSPLRTGKEIDECLSIANMTGESVVSVARVDDPHPFKMKKIVNGALQAFIDGTTSEVNRQSLQEAYALTGAIYVTKKEHLLNEKSFFSNKTVPYVVERFVNIDSEEDFEYLKFLVERNKVRLPL</sequence>
<organism evidence="1 2">
    <name type="scientific">Pseudoalteromonas caenipelagi</name>
    <dbReference type="NCBI Taxonomy" id="2726988"/>
    <lineage>
        <taxon>Bacteria</taxon>
        <taxon>Pseudomonadati</taxon>
        <taxon>Pseudomonadota</taxon>
        <taxon>Gammaproteobacteria</taxon>
        <taxon>Alteromonadales</taxon>
        <taxon>Pseudoalteromonadaceae</taxon>
        <taxon>Pseudoalteromonas</taxon>
    </lineage>
</organism>
<dbReference type="Gene3D" id="3.90.550.10">
    <property type="entry name" value="Spore Coat Polysaccharide Biosynthesis Protein SpsA, Chain A"/>
    <property type="match status" value="1"/>
</dbReference>
<keyword evidence="2" id="KW-1185">Reference proteome</keyword>
<dbReference type="Pfam" id="PF02348">
    <property type="entry name" value="CTP_transf_3"/>
    <property type="match status" value="1"/>
</dbReference>
<dbReference type="PANTHER" id="PTHR21485">
    <property type="entry name" value="HAD SUPERFAMILY MEMBERS CMAS AND KDSC"/>
    <property type="match status" value="1"/>
</dbReference>
<accession>A0A849VF26</accession>
<keyword evidence="1" id="KW-0548">Nucleotidyltransferase</keyword>
<dbReference type="CDD" id="cd02513">
    <property type="entry name" value="CMP-NeuAc_Synthase"/>
    <property type="match status" value="1"/>
</dbReference>
<comment type="caution">
    <text evidence="1">The sequence shown here is derived from an EMBL/GenBank/DDBJ whole genome shotgun (WGS) entry which is preliminary data.</text>
</comment>
<dbReference type="InterPro" id="IPR050793">
    <property type="entry name" value="CMP-NeuNAc_synthase"/>
</dbReference>
<proteinExistence type="predicted"/>
<reference evidence="1 2" key="1">
    <citation type="submission" date="2020-04" db="EMBL/GenBank/DDBJ databases">
        <title>Pseudoalteromonas caenipelagi sp. nov., isolated from a tidal flat.</title>
        <authorList>
            <person name="Park S."/>
            <person name="Yoon J.-H."/>
        </authorList>
    </citation>
    <scope>NUCLEOTIDE SEQUENCE [LARGE SCALE GENOMIC DNA]</scope>
    <source>
        <strain evidence="1 2">JBTF-M23</strain>
    </source>
</reference>
<evidence type="ECO:0000313" key="2">
    <source>
        <dbReference type="Proteomes" id="UP000586305"/>
    </source>
</evidence>
<name>A0A849VF26_9GAMM</name>
<dbReference type="SUPFAM" id="SSF53448">
    <property type="entry name" value="Nucleotide-diphospho-sugar transferases"/>
    <property type="match status" value="1"/>
</dbReference>
<dbReference type="InterPro" id="IPR003329">
    <property type="entry name" value="Cytidylyl_trans"/>
</dbReference>
<dbReference type="Proteomes" id="UP000586305">
    <property type="component" value="Unassembled WGS sequence"/>
</dbReference>